<gene>
    <name evidence="3" type="primary">8043580</name>
    <name evidence="2" type="ORF">IscW_ISCW023906</name>
</gene>
<proteinExistence type="predicted"/>
<dbReference type="EMBL" id="ABJB010925907">
    <property type="status" value="NOT_ANNOTATED_CDS"/>
    <property type="molecule type" value="Genomic_DNA"/>
</dbReference>
<feature type="chain" id="PRO_5014568410" evidence="1">
    <location>
        <begin position="20"/>
        <end position="116"/>
    </location>
</feature>
<organism>
    <name type="scientific">Ixodes scapularis</name>
    <name type="common">Black-legged tick</name>
    <name type="synonym">Deer tick</name>
    <dbReference type="NCBI Taxonomy" id="6945"/>
    <lineage>
        <taxon>Eukaryota</taxon>
        <taxon>Metazoa</taxon>
        <taxon>Ecdysozoa</taxon>
        <taxon>Arthropoda</taxon>
        <taxon>Chelicerata</taxon>
        <taxon>Arachnida</taxon>
        <taxon>Acari</taxon>
        <taxon>Parasitiformes</taxon>
        <taxon>Ixodida</taxon>
        <taxon>Ixodoidea</taxon>
        <taxon>Ixodidae</taxon>
        <taxon>Ixodinae</taxon>
        <taxon>Ixodes</taxon>
    </lineage>
</organism>
<evidence type="ECO:0000313" key="3">
    <source>
        <dbReference type="EnsemblMetazoa" id="ISCW023906-PA"/>
    </source>
</evidence>
<dbReference type="VEuPathDB" id="VectorBase:ISCP_005235"/>
<sequence>MKIFLLWSYVLAAGFVVQAEELCNMGPERLSSTLRCVSNKISTELQEKVYALNNDGTPFPEFIRKHCDLGTDYREILRNNLSEQDIAAIKDAYLDCTNNGWLGLLRRGLQFNYRRR</sequence>
<dbReference type="Gene3D" id="1.10.150.440">
    <property type="match status" value="1"/>
</dbReference>
<reference evidence="3" key="2">
    <citation type="submission" date="2020-05" db="UniProtKB">
        <authorList>
            <consortium name="EnsemblMetazoa"/>
        </authorList>
    </citation>
    <scope>IDENTIFICATION</scope>
    <source>
        <strain evidence="3">wikel</strain>
    </source>
</reference>
<keyword evidence="1" id="KW-0732">Signal</keyword>
<evidence type="ECO:0000256" key="1">
    <source>
        <dbReference type="SAM" id="SignalP"/>
    </source>
</evidence>
<reference evidence="2 4" key="1">
    <citation type="submission" date="2008-03" db="EMBL/GenBank/DDBJ databases">
        <title>Annotation of Ixodes scapularis.</title>
        <authorList>
            <consortium name="Ixodes scapularis Genome Project Consortium"/>
            <person name="Caler E."/>
            <person name="Hannick L.I."/>
            <person name="Bidwell S."/>
            <person name="Joardar V."/>
            <person name="Thiagarajan M."/>
            <person name="Amedeo P."/>
            <person name="Galinsky K.J."/>
            <person name="Schobel S."/>
            <person name="Inman J."/>
            <person name="Hostetler J."/>
            <person name="Miller J."/>
            <person name="Hammond M."/>
            <person name="Megy K."/>
            <person name="Lawson D."/>
            <person name="Kodira C."/>
            <person name="Sutton G."/>
            <person name="Meyer J."/>
            <person name="Hill C.A."/>
            <person name="Birren B."/>
            <person name="Nene V."/>
            <person name="Collins F."/>
            <person name="Alarcon-Chaidez F."/>
            <person name="Wikel S."/>
            <person name="Strausberg R."/>
        </authorList>
    </citation>
    <scope>NUCLEOTIDE SEQUENCE [LARGE SCALE GENOMIC DNA]</scope>
    <source>
        <strain evidence="4">Wikel</strain>
        <strain evidence="2">Wikel colony</strain>
    </source>
</reference>
<dbReference type="EMBL" id="ABJB011110291">
    <property type="status" value="NOT_ANNOTATED_CDS"/>
    <property type="molecule type" value="Genomic_DNA"/>
</dbReference>
<protein>
    <submittedName>
        <fullName evidence="2 3">Uncharacterized protein</fullName>
    </submittedName>
</protein>
<feature type="signal peptide" evidence="1">
    <location>
        <begin position="1"/>
        <end position="19"/>
    </location>
</feature>
<evidence type="ECO:0000313" key="4">
    <source>
        <dbReference type="Proteomes" id="UP000001555"/>
    </source>
</evidence>
<dbReference type="VEuPathDB" id="VectorBase:ISCI023906"/>
<dbReference type="EMBL" id="DS972524">
    <property type="protein sequence ID" value="EEC20132.1"/>
    <property type="molecule type" value="Genomic_DNA"/>
</dbReference>
<name>B7QMR0_IXOSC</name>
<dbReference type="PaxDb" id="6945-B7QMR0"/>
<dbReference type="AlphaFoldDB" id="B7QMR0"/>
<dbReference type="InParanoid" id="B7QMR0"/>
<keyword evidence="4" id="KW-1185">Reference proteome</keyword>
<dbReference type="Proteomes" id="UP000001555">
    <property type="component" value="Unassembled WGS sequence"/>
</dbReference>
<dbReference type="EnsemblMetazoa" id="ISCW023906-RA">
    <property type="protein sequence ID" value="ISCW023906-PA"/>
    <property type="gene ID" value="ISCW023906"/>
</dbReference>
<accession>B7QMR0</accession>
<dbReference type="HOGENOM" id="CLU_2322945_0_0_1"/>
<evidence type="ECO:0000313" key="2">
    <source>
        <dbReference type="EMBL" id="EEC20132.1"/>
    </source>
</evidence>
<dbReference type="VEuPathDB" id="VectorBase:ISCW023906"/>